<keyword evidence="5 7" id="KW-0234">DNA repair</keyword>
<dbReference type="GO" id="GO:0003911">
    <property type="term" value="F:DNA ligase (NAD+) activity"/>
    <property type="evidence" value="ECO:0007669"/>
    <property type="project" value="UniProtKB-UniRule"/>
</dbReference>
<organism evidence="9 10">
    <name type="scientific">Providencia alcalifaciens</name>
    <dbReference type="NCBI Taxonomy" id="126385"/>
    <lineage>
        <taxon>Bacteria</taxon>
        <taxon>Pseudomonadati</taxon>
        <taxon>Pseudomonadota</taxon>
        <taxon>Gammaproteobacteria</taxon>
        <taxon>Enterobacterales</taxon>
        <taxon>Morganellaceae</taxon>
        <taxon>Providencia</taxon>
    </lineage>
</organism>
<dbReference type="InterPro" id="IPR020923">
    <property type="entry name" value="DNA_ligase_B"/>
</dbReference>
<dbReference type="InterPro" id="IPR013840">
    <property type="entry name" value="DNAligase_N"/>
</dbReference>
<evidence type="ECO:0000313" key="9">
    <source>
        <dbReference type="EMBL" id="MTC35711.1"/>
    </source>
</evidence>
<feature type="active site" description="N6-AMP-lysine intermediate" evidence="7">
    <location>
        <position position="141"/>
    </location>
</feature>
<sequence length="564" mass="64653">MYYFSVRKFWKFGWFCLLLQYAVSIAYGTEFVDSQKICHTLDDKLMGAEQLRLGEQLQEWDRQYQIEGVSEVSDEVYDQILAQWRRGQRCLNLPDRLPQPVQPKTERLVKHPIPHTGLKKLKFKEIAPWLESRHEVWLQPKVDGVAVTLHYENGRLVSMISRGDGSKGLNWREKADFIQGIPKTISIKQSIVLQGELFWKLNEHVQKIDGGQNARSKVAGWLMRKDMPAQVTDDIGVFIWSWPDNSTPMSQQLSELAMLGFDLAQRYSHPIVESQSIAQWRDHYYSISMPFATDGVVLKSFPTPSSSAWRANQNSWSIAWKYPLKSVVSDVVDLTFRVGRSGVVNVIANIEPVRIDDKKVSKIRLGSLNSWKQKDVLVGDKIQLTLSGHGAPLMEKVIWRQEPRQYLNTLPLENFHALSCLSYSTDCTSQFVARLTWLGKQLNIRGVGEKTWMVWVEKYGLSELLGWLSPDWQNRLPKTQQTANALEQLQQAQHQLMANWLKGLGIPLKAEQLEKIAAITTLNKPEQIEKMAVSETRKQALQQWLAAPEIKQALQTLQNLGISH</sequence>
<comment type="similarity">
    <text evidence="7">Belongs to the NAD-dependent DNA ligase family. LigB subfamily.</text>
</comment>
<dbReference type="NCBIfam" id="NF005987">
    <property type="entry name" value="PRK08097.1"/>
    <property type="match status" value="1"/>
</dbReference>
<reference evidence="9 10" key="1">
    <citation type="submission" date="2019-10" db="EMBL/GenBank/DDBJ databases">
        <title>Comparative genomic analysis of Providencia.</title>
        <authorList>
            <person name="Yuan C."/>
            <person name="Wei Y."/>
            <person name="Yin Z."/>
        </authorList>
    </citation>
    <scope>NUCLEOTIDE SEQUENCE [LARGE SCALE GENOMIC DNA]</scope>
    <source>
        <strain evidence="10">wls1934</strain>
    </source>
</reference>
<dbReference type="PANTHER" id="PTHR47810:SF1">
    <property type="entry name" value="DNA LIGASE B"/>
    <property type="match status" value="1"/>
</dbReference>
<keyword evidence="2 7" id="KW-0235">DNA replication</keyword>
<proteinExistence type="inferred from homology"/>
<evidence type="ECO:0000256" key="2">
    <source>
        <dbReference type="ARBA" id="ARBA00022705"/>
    </source>
</evidence>
<feature type="domain" description="NAD-dependent DNA ligase N-terminal" evidence="8">
    <location>
        <begin position="45"/>
        <end position="443"/>
    </location>
</feature>
<comment type="caution">
    <text evidence="9">The sequence shown here is derived from an EMBL/GenBank/DDBJ whole genome shotgun (WGS) entry which is preliminary data.</text>
</comment>
<dbReference type="Pfam" id="PF03120">
    <property type="entry name" value="OB_DNA_ligase"/>
    <property type="match status" value="1"/>
</dbReference>
<dbReference type="Proteomes" id="UP000449944">
    <property type="component" value="Unassembled WGS sequence"/>
</dbReference>
<evidence type="ECO:0000256" key="3">
    <source>
        <dbReference type="ARBA" id="ARBA00022763"/>
    </source>
</evidence>
<keyword evidence="3 7" id="KW-0227">DNA damage</keyword>
<dbReference type="PANTHER" id="PTHR47810">
    <property type="entry name" value="DNA LIGASE"/>
    <property type="match status" value="1"/>
</dbReference>
<dbReference type="InterPro" id="IPR004150">
    <property type="entry name" value="NAD_DNA_ligase_OB"/>
</dbReference>
<dbReference type="SMART" id="SM00532">
    <property type="entry name" value="LIGANc"/>
    <property type="match status" value="1"/>
</dbReference>
<protein>
    <recommendedName>
        <fullName evidence="7">DNA ligase B</fullName>
        <ecNumber evidence="7">6.5.1.2</ecNumber>
    </recommendedName>
    <alternativeName>
        <fullName evidence="7">Polydeoxyribonucleotide synthase [NAD(+)] B</fullName>
    </alternativeName>
</protein>
<dbReference type="Gene3D" id="2.40.50.140">
    <property type="entry name" value="Nucleic acid-binding proteins"/>
    <property type="match status" value="1"/>
</dbReference>
<dbReference type="InterPro" id="IPR013839">
    <property type="entry name" value="DNAligase_adenylation"/>
</dbReference>
<dbReference type="AlphaFoldDB" id="A0AAW9VD96"/>
<dbReference type="HAMAP" id="MF_01587">
    <property type="entry name" value="DNA_ligase_B"/>
    <property type="match status" value="1"/>
</dbReference>
<evidence type="ECO:0000259" key="8">
    <source>
        <dbReference type="SMART" id="SM00532"/>
    </source>
</evidence>
<dbReference type="EC" id="6.5.1.2" evidence="7"/>
<dbReference type="EMBL" id="WLUB01000045">
    <property type="protein sequence ID" value="MTC35711.1"/>
    <property type="molecule type" value="Genomic_DNA"/>
</dbReference>
<evidence type="ECO:0000256" key="1">
    <source>
        <dbReference type="ARBA" id="ARBA00022598"/>
    </source>
</evidence>
<evidence type="ECO:0000256" key="4">
    <source>
        <dbReference type="ARBA" id="ARBA00023027"/>
    </source>
</evidence>
<comment type="function">
    <text evidence="7">Catalyzes the formation of phosphodiester linkages between 5'-phosphoryl and 3'-hydroxyl groups in double-stranded DNA using NAD as a coenzyme and as the energy source for the reaction.</text>
</comment>
<evidence type="ECO:0000256" key="6">
    <source>
        <dbReference type="ARBA" id="ARBA00034005"/>
    </source>
</evidence>
<evidence type="ECO:0000256" key="7">
    <source>
        <dbReference type="HAMAP-Rule" id="MF_01587"/>
    </source>
</evidence>
<accession>A0AAW9VD96</accession>
<dbReference type="GO" id="GO:0006260">
    <property type="term" value="P:DNA replication"/>
    <property type="evidence" value="ECO:0007669"/>
    <property type="project" value="UniProtKB-KW"/>
</dbReference>
<name>A0AAW9VD96_9GAMM</name>
<dbReference type="SUPFAM" id="SSF56091">
    <property type="entry name" value="DNA ligase/mRNA capping enzyme, catalytic domain"/>
    <property type="match status" value="1"/>
</dbReference>
<dbReference type="GO" id="GO:0006281">
    <property type="term" value="P:DNA repair"/>
    <property type="evidence" value="ECO:0007669"/>
    <property type="project" value="UniProtKB-KW"/>
</dbReference>
<dbReference type="InterPro" id="IPR012340">
    <property type="entry name" value="NA-bd_OB-fold"/>
</dbReference>
<comment type="catalytic activity">
    <reaction evidence="6 7">
        <text>NAD(+) + (deoxyribonucleotide)n-3'-hydroxyl + 5'-phospho-(deoxyribonucleotide)m = (deoxyribonucleotide)n+m + AMP + beta-nicotinamide D-nucleotide.</text>
        <dbReference type="EC" id="6.5.1.2"/>
    </reaction>
</comment>
<keyword evidence="4 7" id="KW-0520">NAD</keyword>
<dbReference type="SUPFAM" id="SSF47781">
    <property type="entry name" value="RuvA domain 2-like"/>
    <property type="match status" value="1"/>
</dbReference>
<evidence type="ECO:0000256" key="5">
    <source>
        <dbReference type="ARBA" id="ARBA00023204"/>
    </source>
</evidence>
<dbReference type="InterPro" id="IPR010994">
    <property type="entry name" value="RuvA_2-like"/>
</dbReference>
<dbReference type="Pfam" id="PF01653">
    <property type="entry name" value="DNA_ligase_aden"/>
    <property type="match status" value="1"/>
</dbReference>
<dbReference type="InterPro" id="IPR050326">
    <property type="entry name" value="NAD_dep_DNA_ligaseB"/>
</dbReference>
<keyword evidence="1 7" id="KW-0436">Ligase</keyword>
<evidence type="ECO:0000313" key="10">
    <source>
        <dbReference type="Proteomes" id="UP000449944"/>
    </source>
</evidence>
<gene>
    <name evidence="7 9" type="primary">ligB</name>
    <name evidence="9" type="ORF">GKR67_13945</name>
</gene>
<dbReference type="SUPFAM" id="SSF50249">
    <property type="entry name" value="Nucleic acid-binding proteins"/>
    <property type="match status" value="1"/>
</dbReference>
<dbReference type="Gene3D" id="3.30.470.30">
    <property type="entry name" value="DNA ligase/mRNA capping enzyme"/>
    <property type="match status" value="1"/>
</dbReference>